<accession>A0A0D6MI26</accession>
<feature type="domain" description="GGDEF" evidence="4">
    <location>
        <begin position="823"/>
        <end position="953"/>
    </location>
</feature>
<evidence type="ECO:0000259" key="4">
    <source>
        <dbReference type="PROSITE" id="PS50887"/>
    </source>
</evidence>
<dbReference type="Gene3D" id="2.130.10.10">
    <property type="entry name" value="YVTN repeat-like/Quinoprotein amine dehydrogenase"/>
    <property type="match status" value="3"/>
</dbReference>
<dbReference type="EMBL" id="BALE01000003">
    <property type="protein sequence ID" value="GAN52923.1"/>
    <property type="molecule type" value="Genomic_DNA"/>
</dbReference>
<evidence type="ECO:0000256" key="2">
    <source>
        <dbReference type="ARBA" id="ARBA00034247"/>
    </source>
</evidence>
<dbReference type="InterPro" id="IPR043128">
    <property type="entry name" value="Rev_trsase/Diguanyl_cyclase"/>
</dbReference>
<dbReference type="Proteomes" id="UP000032679">
    <property type="component" value="Unassembled WGS sequence"/>
</dbReference>
<dbReference type="GO" id="GO:0005886">
    <property type="term" value="C:plasma membrane"/>
    <property type="evidence" value="ECO:0007669"/>
    <property type="project" value="TreeGrafter"/>
</dbReference>
<dbReference type="SMART" id="SM00267">
    <property type="entry name" value="GGDEF"/>
    <property type="match status" value="1"/>
</dbReference>
<dbReference type="InterPro" id="IPR015943">
    <property type="entry name" value="WD40/YVTN_repeat-like_dom_sf"/>
</dbReference>
<comment type="catalytic activity">
    <reaction evidence="2">
        <text>2 GTP = 3',3'-c-di-GMP + 2 diphosphate</text>
        <dbReference type="Rhea" id="RHEA:24898"/>
        <dbReference type="ChEBI" id="CHEBI:33019"/>
        <dbReference type="ChEBI" id="CHEBI:37565"/>
        <dbReference type="ChEBI" id="CHEBI:58805"/>
        <dbReference type="EC" id="2.7.7.65"/>
    </reaction>
</comment>
<proteinExistence type="predicted"/>
<dbReference type="InterPro" id="IPR050469">
    <property type="entry name" value="Diguanylate_Cyclase"/>
</dbReference>
<dbReference type="GO" id="GO:0052621">
    <property type="term" value="F:diguanylate cyclase activity"/>
    <property type="evidence" value="ECO:0007669"/>
    <property type="project" value="UniProtKB-EC"/>
</dbReference>
<dbReference type="InterPro" id="IPR000160">
    <property type="entry name" value="GGDEF_dom"/>
</dbReference>
<dbReference type="GO" id="GO:1902201">
    <property type="term" value="P:negative regulation of bacterial-type flagellum-dependent cell motility"/>
    <property type="evidence" value="ECO:0007669"/>
    <property type="project" value="TreeGrafter"/>
</dbReference>
<dbReference type="PANTHER" id="PTHR45138:SF9">
    <property type="entry name" value="DIGUANYLATE CYCLASE DGCM-RELATED"/>
    <property type="match status" value="1"/>
</dbReference>
<dbReference type="AlphaFoldDB" id="A0A0D6MI26"/>
<dbReference type="STRING" id="1231623.Tasa_003_101"/>
<dbReference type="Pfam" id="PF07495">
    <property type="entry name" value="Y_Y_Y"/>
    <property type="match status" value="1"/>
</dbReference>
<dbReference type="CDD" id="cd01949">
    <property type="entry name" value="GGDEF"/>
    <property type="match status" value="1"/>
</dbReference>
<gene>
    <name evidence="5" type="ORF">Tasa_003_101</name>
</gene>
<keyword evidence="3" id="KW-0472">Membrane</keyword>
<dbReference type="Pfam" id="PF00990">
    <property type="entry name" value="GGDEF"/>
    <property type="match status" value="1"/>
</dbReference>
<dbReference type="InterPro" id="IPR013783">
    <property type="entry name" value="Ig-like_fold"/>
</dbReference>
<evidence type="ECO:0000256" key="3">
    <source>
        <dbReference type="SAM" id="Phobius"/>
    </source>
</evidence>
<dbReference type="EC" id="2.7.7.65" evidence="1"/>
<evidence type="ECO:0000313" key="5">
    <source>
        <dbReference type="EMBL" id="GAN52923.1"/>
    </source>
</evidence>
<keyword evidence="3" id="KW-1133">Transmembrane helix</keyword>
<name>A0A0D6MI26_9PROT</name>
<keyword evidence="3" id="KW-0812">Transmembrane</keyword>
<dbReference type="SUPFAM" id="SSF55073">
    <property type="entry name" value="Nucleotide cyclase"/>
    <property type="match status" value="1"/>
</dbReference>
<dbReference type="InterPro" id="IPR011123">
    <property type="entry name" value="Y_Y_Y"/>
</dbReference>
<dbReference type="Gene3D" id="2.60.40.10">
    <property type="entry name" value="Immunoglobulins"/>
    <property type="match status" value="1"/>
</dbReference>
<organism evidence="5 6">
    <name type="scientific">Tanticharoenia sakaeratensis NBRC 103193</name>
    <dbReference type="NCBI Taxonomy" id="1231623"/>
    <lineage>
        <taxon>Bacteria</taxon>
        <taxon>Pseudomonadati</taxon>
        <taxon>Pseudomonadota</taxon>
        <taxon>Alphaproteobacteria</taxon>
        <taxon>Acetobacterales</taxon>
        <taxon>Acetobacteraceae</taxon>
        <taxon>Tanticharoenia</taxon>
    </lineage>
</organism>
<keyword evidence="6" id="KW-1185">Reference proteome</keyword>
<dbReference type="PANTHER" id="PTHR45138">
    <property type="entry name" value="REGULATORY COMPONENTS OF SENSORY TRANSDUCTION SYSTEM"/>
    <property type="match status" value="1"/>
</dbReference>
<sequence>MAFAVWCLAIPLAKAQHVSVRSFGEAEGLNEEAVWHLAQEPEGFLVVGTESGLFVFDGRIFFRLGTEQGLPLHIGVRALITTPDGRIAMADDHRVLLSRTAADAVHPIPTLQFDDVTPAGRSRDQTFHGLLWWHGSLLAQLGGRIVPVGSARMSPLPDVLRSIGNVSGMAAHDDTLWIGTTDGRLCRMTSTTADCQQTADPVSHGPPDDWAAVAIGKDGTVYARSAHHFASRPAGATTFRIESITDDRVGDGFQNHVRLTIMPDGTVVTEALGRLLVRSGSSWRILNLPPECAGGVASALLGGRDGELWVSLPGNGLAEVANFGGIENFAAADGLDVGEIWQIVRQDHGLLLIGSSRGVVRMGVTGDPLFRLAPDPASYMVQSSIDGQIWASHGINQVVNLSPSGQIQHSFQVSGLHQLLLDRDKVLWLLTAHGLDHIDTAASEPRTVQPDPHLRTPLLAGLRDSSGRLWLAGPDRLLLRWPDGRVETLLDHWPSADFLPATLVEIGSDHVWIAGSGGLMSIVRTAPNHASASPVAGPRILGRTFYSLVRDNAGRIWAGTDHGVAAFDGQRWINVSMNEGLVWNETNEFAIFIDTDETVWVGTSRGLSHFTRPELLFRHRDLQAVVSSIQIGAHAFRGRAVPFSYDPVMIRFTALDLPRAHNLHFRYRLAGVDQDWIETSSNFARYPSLPPGHHDFSVVAFDPMTGDQSAPAHILLRMRMPWWRWWPVEALYGLLTGLALLTVLHLRGRMLKRQRRILQQTVEQRTLELEAARAALEHEARTDSVTGLLNRRAIQQHLSEHLSGVNFASGRGHHRVANNEPSLPCAVALLDIDHFKRINDVHGHLVGDQILREMGERLGAFLAPEEFCGRYGGEEFLFISGLAGQPGMQRLIALIQSLTQVPFGHGGAPIHITLSVGMATVQPSDNWETVISRADKALYDAKAAGRDRIVEAA</sequence>
<evidence type="ECO:0000313" key="6">
    <source>
        <dbReference type="Proteomes" id="UP000032679"/>
    </source>
</evidence>
<evidence type="ECO:0000256" key="1">
    <source>
        <dbReference type="ARBA" id="ARBA00012528"/>
    </source>
</evidence>
<dbReference type="SUPFAM" id="SSF63829">
    <property type="entry name" value="Calcium-dependent phosphotriesterase"/>
    <property type="match status" value="2"/>
</dbReference>
<reference evidence="5 6" key="1">
    <citation type="submission" date="2012-10" db="EMBL/GenBank/DDBJ databases">
        <title>Genome sequencing of Tanticharoenia sakaeratensis NBRC 103193.</title>
        <authorList>
            <person name="Azuma Y."/>
            <person name="Hadano H."/>
            <person name="Hirakawa H."/>
            <person name="Matsushita K."/>
        </authorList>
    </citation>
    <scope>NUCLEOTIDE SEQUENCE [LARGE SCALE GENOMIC DNA]</scope>
    <source>
        <strain evidence="5 6">NBRC 103193</strain>
    </source>
</reference>
<protein>
    <recommendedName>
        <fullName evidence="1">diguanylate cyclase</fullName>
        <ecNumber evidence="1">2.7.7.65</ecNumber>
    </recommendedName>
</protein>
<feature type="transmembrane region" description="Helical" evidence="3">
    <location>
        <begin position="725"/>
        <end position="746"/>
    </location>
</feature>
<dbReference type="GO" id="GO:0043709">
    <property type="term" value="P:cell adhesion involved in single-species biofilm formation"/>
    <property type="evidence" value="ECO:0007669"/>
    <property type="project" value="TreeGrafter"/>
</dbReference>
<dbReference type="Gene3D" id="3.30.70.270">
    <property type="match status" value="1"/>
</dbReference>
<comment type="caution">
    <text evidence="5">The sequence shown here is derived from an EMBL/GenBank/DDBJ whole genome shotgun (WGS) entry which is preliminary data.</text>
</comment>
<dbReference type="NCBIfam" id="TIGR00254">
    <property type="entry name" value="GGDEF"/>
    <property type="match status" value="1"/>
</dbReference>
<dbReference type="PROSITE" id="PS50887">
    <property type="entry name" value="GGDEF"/>
    <property type="match status" value="1"/>
</dbReference>
<dbReference type="InterPro" id="IPR029787">
    <property type="entry name" value="Nucleotide_cyclase"/>
</dbReference>